<accession>A0A7S0IVA7</accession>
<dbReference type="EMBL" id="HBER01016354">
    <property type="protein sequence ID" value="CAD8533007.1"/>
    <property type="molecule type" value="Transcribed_RNA"/>
</dbReference>
<evidence type="ECO:0000256" key="1">
    <source>
        <dbReference type="SAM" id="MobiDB-lite"/>
    </source>
</evidence>
<sequence>MAQLRVVEVGKRIWGGAVEYKTELQAAGVLFVRQNAMLGAVFKPRAAEARRDEEGVQVRFAENKGTKGPKKSAGTPAQSLAKRHGPLSSEGKHTEAPRWTPWARVVNGRISNGFLLEFELAVTTEEGMPKAHTFRVQLEAEFNVWVDLTFRSTFAAMLDAQRPPAGKAAEDADQVVLSFTRLPSPSSAAGSQSTQYRF</sequence>
<feature type="region of interest" description="Disordered" evidence="1">
    <location>
        <begin position="62"/>
        <end position="96"/>
    </location>
</feature>
<organism evidence="2">
    <name type="scientific">Calcidiscus leptoporus</name>
    <dbReference type="NCBI Taxonomy" id="127549"/>
    <lineage>
        <taxon>Eukaryota</taxon>
        <taxon>Haptista</taxon>
        <taxon>Haptophyta</taxon>
        <taxon>Prymnesiophyceae</taxon>
        <taxon>Coccolithales</taxon>
        <taxon>Calcidiscaceae</taxon>
        <taxon>Calcidiscus</taxon>
    </lineage>
</organism>
<proteinExistence type="predicted"/>
<evidence type="ECO:0000313" key="2">
    <source>
        <dbReference type="EMBL" id="CAD8533007.1"/>
    </source>
</evidence>
<reference evidence="2" key="1">
    <citation type="submission" date="2021-01" db="EMBL/GenBank/DDBJ databases">
        <authorList>
            <person name="Corre E."/>
            <person name="Pelletier E."/>
            <person name="Niang G."/>
            <person name="Scheremetjew M."/>
            <person name="Finn R."/>
            <person name="Kale V."/>
            <person name="Holt S."/>
            <person name="Cochrane G."/>
            <person name="Meng A."/>
            <person name="Brown T."/>
            <person name="Cohen L."/>
        </authorList>
    </citation>
    <scope>NUCLEOTIDE SEQUENCE</scope>
    <source>
        <strain evidence="2">RCC1130</strain>
    </source>
</reference>
<gene>
    <name evidence="2" type="ORF">CLEP1334_LOCUS8262</name>
</gene>
<dbReference type="AlphaFoldDB" id="A0A7S0IVA7"/>
<name>A0A7S0IVA7_9EUKA</name>
<protein>
    <submittedName>
        <fullName evidence="2">Uncharacterized protein</fullName>
    </submittedName>
</protein>